<sequence length="126" mass="14780">MREEIDAQIKFVQGMDSAEVQNLNAHDHPTFEEILNLAKGNHANFFARFQQYYPSFQSNLLQINPNLQNSELTLLAYIYLNFQTKEIAAYTFKSPKTIQNRKHLLRKKLRIASNEDIYVWLRAVCS</sequence>
<proteinExistence type="predicted"/>
<accession>A0ABW5KLM5</accession>
<dbReference type="EMBL" id="JBHULR010000015">
    <property type="protein sequence ID" value="MFD2549514.1"/>
    <property type="molecule type" value="Genomic_DNA"/>
</dbReference>
<name>A0ABW5KLM5_9SPHI</name>
<keyword evidence="2" id="KW-1185">Reference proteome</keyword>
<reference evidence="2" key="1">
    <citation type="journal article" date="2019" name="Int. J. Syst. Evol. Microbiol.">
        <title>The Global Catalogue of Microorganisms (GCM) 10K type strain sequencing project: providing services to taxonomists for standard genome sequencing and annotation.</title>
        <authorList>
            <consortium name="The Broad Institute Genomics Platform"/>
            <consortium name="The Broad Institute Genome Sequencing Center for Infectious Disease"/>
            <person name="Wu L."/>
            <person name="Ma J."/>
        </authorList>
    </citation>
    <scope>NUCLEOTIDE SEQUENCE [LARGE SCALE GENOMIC DNA]</scope>
    <source>
        <strain evidence="2">KCTC 42662</strain>
    </source>
</reference>
<dbReference type="RefSeq" id="WP_380905831.1">
    <property type="nucleotide sequence ID" value="NZ_JBHUEG010000012.1"/>
</dbReference>
<evidence type="ECO:0000313" key="1">
    <source>
        <dbReference type="EMBL" id="MFD2549514.1"/>
    </source>
</evidence>
<dbReference type="InterPro" id="IPR016032">
    <property type="entry name" value="Sig_transdc_resp-reg_C-effctor"/>
</dbReference>
<gene>
    <name evidence="1" type="ORF">ACFSR5_17830</name>
</gene>
<evidence type="ECO:0000313" key="2">
    <source>
        <dbReference type="Proteomes" id="UP001597545"/>
    </source>
</evidence>
<organism evidence="1 2">
    <name type="scientific">Sphingobacterium suaedae</name>
    <dbReference type="NCBI Taxonomy" id="1686402"/>
    <lineage>
        <taxon>Bacteria</taxon>
        <taxon>Pseudomonadati</taxon>
        <taxon>Bacteroidota</taxon>
        <taxon>Sphingobacteriia</taxon>
        <taxon>Sphingobacteriales</taxon>
        <taxon>Sphingobacteriaceae</taxon>
        <taxon>Sphingobacterium</taxon>
    </lineage>
</organism>
<comment type="caution">
    <text evidence="1">The sequence shown here is derived from an EMBL/GenBank/DDBJ whole genome shotgun (WGS) entry which is preliminary data.</text>
</comment>
<dbReference type="Gene3D" id="1.10.10.10">
    <property type="entry name" value="Winged helix-like DNA-binding domain superfamily/Winged helix DNA-binding domain"/>
    <property type="match status" value="1"/>
</dbReference>
<dbReference type="InterPro" id="IPR036388">
    <property type="entry name" value="WH-like_DNA-bd_sf"/>
</dbReference>
<protein>
    <submittedName>
        <fullName evidence="1">Helix-turn-helix transcriptional regulator</fullName>
    </submittedName>
</protein>
<dbReference type="Proteomes" id="UP001597545">
    <property type="component" value="Unassembled WGS sequence"/>
</dbReference>
<dbReference type="SUPFAM" id="SSF46894">
    <property type="entry name" value="C-terminal effector domain of the bipartite response regulators"/>
    <property type="match status" value="1"/>
</dbReference>